<gene>
    <name evidence="3" type="ORF">CAEBREN_20846</name>
</gene>
<dbReference type="InParanoid" id="G0MYA8"/>
<dbReference type="InterPro" id="IPR043198">
    <property type="entry name" value="Cyclin/Ssn8"/>
</dbReference>
<dbReference type="OMA" id="CHLAISH"/>
<dbReference type="STRING" id="135651.G0MYA8"/>
<dbReference type="InterPro" id="IPR006671">
    <property type="entry name" value="Cyclin_N"/>
</dbReference>
<dbReference type="EMBL" id="GL379820">
    <property type="protein sequence ID" value="EGT47542.1"/>
    <property type="molecule type" value="Genomic_DNA"/>
</dbReference>
<dbReference type="Proteomes" id="UP000008068">
    <property type="component" value="Unassembled WGS sequence"/>
</dbReference>
<dbReference type="HOGENOM" id="CLU_897819_0_0_1"/>
<proteinExistence type="predicted"/>
<feature type="domain" description="Cyclin N-terminal" evidence="2">
    <location>
        <begin position="82"/>
        <end position="174"/>
    </location>
</feature>
<evidence type="ECO:0000313" key="4">
    <source>
        <dbReference type="Proteomes" id="UP000008068"/>
    </source>
</evidence>
<keyword evidence="1" id="KW-0195">Cyclin</keyword>
<dbReference type="InterPro" id="IPR036915">
    <property type="entry name" value="Cyclin-like_sf"/>
</dbReference>
<evidence type="ECO:0000313" key="3">
    <source>
        <dbReference type="EMBL" id="EGT47542.1"/>
    </source>
</evidence>
<organism evidence="4">
    <name type="scientific">Caenorhabditis brenneri</name>
    <name type="common">Nematode worm</name>
    <dbReference type="NCBI Taxonomy" id="135651"/>
    <lineage>
        <taxon>Eukaryota</taxon>
        <taxon>Metazoa</taxon>
        <taxon>Ecdysozoa</taxon>
        <taxon>Nematoda</taxon>
        <taxon>Chromadorea</taxon>
        <taxon>Rhabditida</taxon>
        <taxon>Rhabditina</taxon>
        <taxon>Rhabditomorpha</taxon>
        <taxon>Rhabditoidea</taxon>
        <taxon>Rhabditidae</taxon>
        <taxon>Peloderinae</taxon>
        <taxon>Caenorhabditis</taxon>
    </lineage>
</organism>
<evidence type="ECO:0000256" key="1">
    <source>
        <dbReference type="ARBA" id="ARBA00023127"/>
    </source>
</evidence>
<dbReference type="OrthoDB" id="25002at2759"/>
<accession>G0MYA8</accession>
<dbReference type="Pfam" id="PF00134">
    <property type="entry name" value="Cyclin_N"/>
    <property type="match status" value="1"/>
</dbReference>
<name>G0MYA8_CAEBE</name>
<dbReference type="GO" id="GO:0006357">
    <property type="term" value="P:regulation of transcription by RNA polymerase II"/>
    <property type="evidence" value="ECO:0007669"/>
    <property type="project" value="InterPro"/>
</dbReference>
<dbReference type="eggNOG" id="KOG0834">
    <property type="taxonomic scope" value="Eukaryota"/>
</dbReference>
<dbReference type="Gene3D" id="1.10.472.10">
    <property type="entry name" value="Cyclin-like"/>
    <property type="match status" value="2"/>
</dbReference>
<dbReference type="SUPFAM" id="SSF47954">
    <property type="entry name" value="Cyclin-like"/>
    <property type="match status" value="2"/>
</dbReference>
<dbReference type="GO" id="GO:0016538">
    <property type="term" value="F:cyclin-dependent protein serine/threonine kinase regulator activity"/>
    <property type="evidence" value="ECO:0007669"/>
    <property type="project" value="InterPro"/>
</dbReference>
<dbReference type="CDD" id="cd20539">
    <property type="entry name" value="CYCLIN_CCNT_rpt2"/>
    <property type="match status" value="1"/>
</dbReference>
<protein>
    <recommendedName>
        <fullName evidence="2">Cyclin N-terminal domain-containing protein</fullName>
    </recommendedName>
</protein>
<reference evidence="4" key="1">
    <citation type="submission" date="2011-07" db="EMBL/GenBank/DDBJ databases">
        <authorList>
            <consortium name="Caenorhabditis brenneri Sequencing and Analysis Consortium"/>
            <person name="Wilson R.K."/>
        </authorList>
    </citation>
    <scope>NUCLEOTIDE SEQUENCE [LARGE SCALE GENOMIC DNA]</scope>
    <source>
        <strain evidence="4">PB2801</strain>
    </source>
</reference>
<dbReference type="PANTHER" id="PTHR10026">
    <property type="entry name" value="CYCLIN"/>
    <property type="match status" value="1"/>
</dbReference>
<evidence type="ECO:0000259" key="2">
    <source>
        <dbReference type="Pfam" id="PF00134"/>
    </source>
</evidence>
<sequence>MSLNVAVKKPKPNDGWKVGPMKHPWLRKLSDIRADSPSRRDGVAYTQEVSLKQDGCDFMHDVLEKLIFQIPKKGNKELEACKTLFHSILCTAAVFFHRFFSVHSVSRFNVLHIATVCLFVASKSLAYRMSLNVFSFILFVHKYSRMPKEAEKDDMRDILILLEQSVIQTLGFDFNVVLPHSFVLNIIKDLEKQSNVNCKSTAKKAYFLATEIILVTDWSIRYAPQDIAVACVELAIDPEFRSHFVQELDDIYFATKISLNYEELRTMVSEVRENRLFDLSKLEEGSHFTFKRQIKVKLAPRVLKLIRQVV</sequence>
<dbReference type="AlphaFoldDB" id="G0MYA8"/>
<dbReference type="Pfam" id="PF21797">
    <property type="entry name" value="CycT2-like_C"/>
    <property type="match status" value="1"/>
</dbReference>
<keyword evidence="4" id="KW-1185">Reference proteome</keyword>